<evidence type="ECO:0000313" key="2">
    <source>
        <dbReference type="EMBL" id="KAH9361923.1"/>
    </source>
</evidence>
<organism evidence="2 3">
    <name type="scientific">Haemaphysalis longicornis</name>
    <name type="common">Bush tick</name>
    <dbReference type="NCBI Taxonomy" id="44386"/>
    <lineage>
        <taxon>Eukaryota</taxon>
        <taxon>Metazoa</taxon>
        <taxon>Ecdysozoa</taxon>
        <taxon>Arthropoda</taxon>
        <taxon>Chelicerata</taxon>
        <taxon>Arachnida</taxon>
        <taxon>Acari</taxon>
        <taxon>Parasitiformes</taxon>
        <taxon>Ixodida</taxon>
        <taxon>Ixodoidea</taxon>
        <taxon>Ixodidae</taxon>
        <taxon>Haemaphysalinae</taxon>
        <taxon>Haemaphysalis</taxon>
    </lineage>
</organism>
<dbReference type="Pfam" id="PF00188">
    <property type="entry name" value="CAP"/>
    <property type="match status" value="1"/>
</dbReference>
<comment type="caution">
    <text evidence="2">The sequence shown here is derived from an EMBL/GenBank/DDBJ whole genome shotgun (WGS) entry which is preliminary data.</text>
</comment>
<dbReference type="Proteomes" id="UP000821853">
    <property type="component" value="Chromosome 1"/>
</dbReference>
<dbReference type="VEuPathDB" id="VectorBase:HLOH_050845"/>
<dbReference type="InterPro" id="IPR014044">
    <property type="entry name" value="CAP_dom"/>
</dbReference>
<protein>
    <recommendedName>
        <fullName evidence="1">SCP domain-containing protein</fullName>
    </recommendedName>
</protein>
<sequence length="125" mass="14046">MQVTCSFRQTPVTLRHRNAPERPAGASEGTNSLNNEAEPTIQWAVIANSVHGKTKGFASLYVLRKALVAKRSYINCRVDVGDTSFTVFLQMVWYSSHKVGCGFHYCGQDVVNKPFYNYVCNYCPM</sequence>
<dbReference type="EMBL" id="JABSTR010000001">
    <property type="protein sequence ID" value="KAH9361923.1"/>
    <property type="molecule type" value="Genomic_DNA"/>
</dbReference>
<dbReference type="Gene3D" id="3.40.33.10">
    <property type="entry name" value="CAP"/>
    <property type="match status" value="1"/>
</dbReference>
<keyword evidence="3" id="KW-1185">Reference proteome</keyword>
<reference evidence="2 3" key="1">
    <citation type="journal article" date="2020" name="Cell">
        <title>Large-Scale Comparative Analyses of Tick Genomes Elucidate Their Genetic Diversity and Vector Capacities.</title>
        <authorList>
            <consortium name="Tick Genome and Microbiome Consortium (TIGMIC)"/>
            <person name="Jia N."/>
            <person name="Wang J."/>
            <person name="Shi W."/>
            <person name="Du L."/>
            <person name="Sun Y."/>
            <person name="Zhan W."/>
            <person name="Jiang J.F."/>
            <person name="Wang Q."/>
            <person name="Zhang B."/>
            <person name="Ji P."/>
            <person name="Bell-Sakyi L."/>
            <person name="Cui X.M."/>
            <person name="Yuan T.T."/>
            <person name="Jiang B.G."/>
            <person name="Yang W.F."/>
            <person name="Lam T.T."/>
            <person name="Chang Q.C."/>
            <person name="Ding S.J."/>
            <person name="Wang X.J."/>
            <person name="Zhu J.G."/>
            <person name="Ruan X.D."/>
            <person name="Zhao L."/>
            <person name="Wei J.T."/>
            <person name="Ye R.Z."/>
            <person name="Que T.C."/>
            <person name="Du C.H."/>
            <person name="Zhou Y.H."/>
            <person name="Cheng J.X."/>
            <person name="Dai P.F."/>
            <person name="Guo W.B."/>
            <person name="Han X.H."/>
            <person name="Huang E.J."/>
            <person name="Li L.F."/>
            <person name="Wei W."/>
            <person name="Gao Y.C."/>
            <person name="Liu J.Z."/>
            <person name="Shao H.Z."/>
            <person name="Wang X."/>
            <person name="Wang C.C."/>
            <person name="Yang T.C."/>
            <person name="Huo Q.B."/>
            <person name="Li W."/>
            <person name="Chen H.Y."/>
            <person name="Chen S.E."/>
            <person name="Zhou L.G."/>
            <person name="Ni X.B."/>
            <person name="Tian J.H."/>
            <person name="Sheng Y."/>
            <person name="Liu T."/>
            <person name="Pan Y.S."/>
            <person name="Xia L.Y."/>
            <person name="Li J."/>
            <person name="Zhao F."/>
            <person name="Cao W.C."/>
        </authorList>
    </citation>
    <scope>NUCLEOTIDE SEQUENCE [LARGE SCALE GENOMIC DNA]</scope>
    <source>
        <strain evidence="2">HaeL-2018</strain>
    </source>
</reference>
<evidence type="ECO:0000259" key="1">
    <source>
        <dbReference type="Pfam" id="PF00188"/>
    </source>
</evidence>
<proteinExistence type="predicted"/>
<accession>A0A9J6FFZ5</accession>
<dbReference type="AlphaFoldDB" id="A0A9J6FFZ5"/>
<gene>
    <name evidence="2" type="ORF">HPB48_003668</name>
</gene>
<feature type="domain" description="SCP" evidence="1">
    <location>
        <begin position="79"/>
        <end position="122"/>
    </location>
</feature>
<dbReference type="OrthoDB" id="337038at2759"/>
<dbReference type="SUPFAM" id="SSF55797">
    <property type="entry name" value="PR-1-like"/>
    <property type="match status" value="1"/>
</dbReference>
<evidence type="ECO:0000313" key="3">
    <source>
        <dbReference type="Proteomes" id="UP000821853"/>
    </source>
</evidence>
<name>A0A9J6FFZ5_HAELO</name>
<dbReference type="InterPro" id="IPR035940">
    <property type="entry name" value="CAP_sf"/>
</dbReference>